<feature type="domain" description="Histidine kinase/HSP90-like ATPase" evidence="10">
    <location>
        <begin position="319"/>
        <end position="412"/>
    </location>
</feature>
<dbReference type="PATRIC" id="fig|136857.5.peg.1998"/>
<evidence type="ECO:0000313" key="13">
    <source>
        <dbReference type="Proteomes" id="UP000035540"/>
    </source>
</evidence>
<evidence type="ECO:0000256" key="1">
    <source>
        <dbReference type="ARBA" id="ARBA00000085"/>
    </source>
</evidence>
<keyword evidence="9" id="KW-0812">Transmembrane</keyword>
<keyword evidence="6 12" id="KW-0418">Kinase</keyword>
<organism evidence="12 13">
    <name type="scientific">Corynebacterium testudinoris</name>
    <dbReference type="NCBI Taxonomy" id="136857"/>
    <lineage>
        <taxon>Bacteria</taxon>
        <taxon>Bacillati</taxon>
        <taxon>Actinomycetota</taxon>
        <taxon>Actinomycetes</taxon>
        <taxon>Mycobacteriales</taxon>
        <taxon>Corynebacteriaceae</taxon>
        <taxon>Corynebacterium</taxon>
    </lineage>
</organism>
<name>A0A0G3HE56_9CORY</name>
<feature type="transmembrane region" description="Helical" evidence="9">
    <location>
        <begin position="149"/>
        <end position="167"/>
    </location>
</feature>
<dbReference type="InterPro" id="IPR036890">
    <property type="entry name" value="HATPase_C_sf"/>
</dbReference>
<dbReference type="GO" id="GO:0046983">
    <property type="term" value="F:protein dimerization activity"/>
    <property type="evidence" value="ECO:0007669"/>
    <property type="project" value="InterPro"/>
</dbReference>
<dbReference type="GO" id="GO:0005524">
    <property type="term" value="F:ATP binding"/>
    <property type="evidence" value="ECO:0007669"/>
    <property type="project" value="UniProtKB-KW"/>
</dbReference>
<evidence type="ECO:0000256" key="2">
    <source>
        <dbReference type="ARBA" id="ARBA00012438"/>
    </source>
</evidence>
<reference evidence="12 13" key="1">
    <citation type="journal article" date="2015" name="Genome Announc.">
        <title>Complete Genome Sequence of the Type Strain Corynebacterium testudinoris DSM 44614, Recovered from Necrotic Lesions in the Mouth of a Tortoise.</title>
        <authorList>
            <person name="Ruckert C."/>
            <person name="Kriete M."/>
            <person name="Jaenicke S."/>
            <person name="Winkler A."/>
            <person name="Tauch A."/>
        </authorList>
    </citation>
    <scope>NUCLEOTIDE SEQUENCE [LARGE SCALE GENOMIC DNA]</scope>
    <source>
        <strain evidence="12 13">DSM 44614</strain>
    </source>
</reference>
<comment type="catalytic activity">
    <reaction evidence="1">
        <text>ATP + protein L-histidine = ADP + protein N-phospho-L-histidine.</text>
        <dbReference type="EC" id="2.7.13.3"/>
    </reaction>
</comment>
<keyword evidence="7" id="KW-0067">ATP-binding</keyword>
<dbReference type="PANTHER" id="PTHR24421">
    <property type="entry name" value="NITRATE/NITRITE SENSOR PROTEIN NARX-RELATED"/>
    <property type="match status" value="1"/>
</dbReference>
<dbReference type="Proteomes" id="UP000035540">
    <property type="component" value="Chromosome"/>
</dbReference>
<dbReference type="CDD" id="cd16917">
    <property type="entry name" value="HATPase_UhpB-NarQ-NarX-like"/>
    <property type="match status" value="1"/>
</dbReference>
<dbReference type="Gene3D" id="3.30.565.10">
    <property type="entry name" value="Histidine kinase-like ATPase, C-terminal domain"/>
    <property type="match status" value="1"/>
</dbReference>
<dbReference type="Pfam" id="PF02518">
    <property type="entry name" value="HATPase_c"/>
    <property type="match status" value="1"/>
</dbReference>
<keyword evidence="8" id="KW-0902">Two-component regulatory system</keyword>
<accession>A0A0G3HE56</accession>
<dbReference type="EMBL" id="CP011545">
    <property type="protein sequence ID" value="AKK09437.1"/>
    <property type="molecule type" value="Genomic_DNA"/>
</dbReference>
<dbReference type="AlphaFoldDB" id="A0A0G3HE56"/>
<dbReference type="InterPro" id="IPR050482">
    <property type="entry name" value="Sensor_HK_TwoCompSys"/>
</dbReference>
<feature type="transmembrane region" description="Helical" evidence="9">
    <location>
        <begin position="44"/>
        <end position="60"/>
    </location>
</feature>
<evidence type="ECO:0000256" key="8">
    <source>
        <dbReference type="ARBA" id="ARBA00023012"/>
    </source>
</evidence>
<keyword evidence="13" id="KW-1185">Reference proteome</keyword>
<dbReference type="InterPro" id="IPR003594">
    <property type="entry name" value="HATPase_dom"/>
</dbReference>
<keyword evidence="9" id="KW-0472">Membrane</keyword>
<evidence type="ECO:0000256" key="7">
    <source>
        <dbReference type="ARBA" id="ARBA00022840"/>
    </source>
</evidence>
<dbReference type="GO" id="GO:0000155">
    <property type="term" value="F:phosphorelay sensor kinase activity"/>
    <property type="evidence" value="ECO:0007669"/>
    <property type="project" value="InterPro"/>
</dbReference>
<keyword evidence="4" id="KW-0808">Transferase</keyword>
<evidence type="ECO:0000259" key="10">
    <source>
        <dbReference type="Pfam" id="PF02518"/>
    </source>
</evidence>
<feature type="domain" description="Signal transduction histidine kinase subgroup 3 dimerisation and phosphoacceptor" evidence="11">
    <location>
        <begin position="199"/>
        <end position="268"/>
    </location>
</feature>
<evidence type="ECO:0000313" key="12">
    <source>
        <dbReference type="EMBL" id="AKK09437.1"/>
    </source>
</evidence>
<evidence type="ECO:0000256" key="5">
    <source>
        <dbReference type="ARBA" id="ARBA00022741"/>
    </source>
</evidence>
<evidence type="ECO:0000256" key="4">
    <source>
        <dbReference type="ARBA" id="ARBA00022679"/>
    </source>
</evidence>
<evidence type="ECO:0000256" key="9">
    <source>
        <dbReference type="SAM" id="Phobius"/>
    </source>
</evidence>
<dbReference type="KEGG" id="cted:CTEST_10060"/>
<protein>
    <recommendedName>
        <fullName evidence="2">histidine kinase</fullName>
        <ecNumber evidence="2">2.7.13.3</ecNumber>
    </recommendedName>
</protein>
<evidence type="ECO:0000259" key="11">
    <source>
        <dbReference type="Pfam" id="PF07730"/>
    </source>
</evidence>
<dbReference type="Pfam" id="PF07730">
    <property type="entry name" value="HisKA_3"/>
    <property type="match status" value="1"/>
</dbReference>
<dbReference type="SUPFAM" id="SSF55874">
    <property type="entry name" value="ATPase domain of HSP90 chaperone/DNA topoisomerase II/histidine kinase"/>
    <property type="match status" value="1"/>
</dbReference>
<proteinExistence type="predicted"/>
<evidence type="ECO:0000256" key="6">
    <source>
        <dbReference type="ARBA" id="ARBA00022777"/>
    </source>
</evidence>
<evidence type="ECO:0000256" key="3">
    <source>
        <dbReference type="ARBA" id="ARBA00022553"/>
    </source>
</evidence>
<dbReference type="GO" id="GO:0016020">
    <property type="term" value="C:membrane"/>
    <property type="evidence" value="ECO:0007669"/>
    <property type="project" value="InterPro"/>
</dbReference>
<dbReference type="InterPro" id="IPR011712">
    <property type="entry name" value="Sig_transdc_His_kin_sub3_dim/P"/>
</dbReference>
<dbReference type="PANTHER" id="PTHR24421:SF10">
    <property type="entry name" value="NITRATE_NITRITE SENSOR PROTEIN NARQ"/>
    <property type="match status" value="1"/>
</dbReference>
<sequence>MSWDMSASLRGIPSHIEDWGFAVLATFLAFIYGAIATNGSQQEIVQAILAILFIPALLFWRTRPTASSVAMLLLMALWTANWFSALPLNLGFTPFVLVMPIIVYTTARFLERRIISFLFYAAALVYCFVSPIMWYQTESGMLYHSSDQGLSWLLIQWLGLTVIRQIAINRRREEDRHAEQQRNREHAALEEQSAIRERERVQIAREIHDVLAHSLTLINVQASAGIMVARQRPSKDHAGHEEILESIQDTSSSALAEVRGIVKALRSETDSISLDEITNLASAVEQIDKYRKTGMEITASLPSDRDLAEISSSSPLIVQLGVRRILNESLTNVVRHQGVGSRVEVDISVDWEDDEITLDIESWSPGGQDEVSPALTGTKSGLIGMQERVDSLNGQIQYHSRQGYFRVQASLPTSPC</sequence>
<gene>
    <name evidence="12" type="ORF">CTEST_10060</name>
</gene>
<reference evidence="13" key="2">
    <citation type="submission" date="2015-05" db="EMBL/GenBank/DDBJ databases">
        <title>Complete genome sequence of Corynebacterium testudinoris DSM 44614, recovered from necrotic lesions in the mouth of a tortoise.</title>
        <authorList>
            <person name="Ruckert C."/>
            <person name="Albersmeier A."/>
            <person name="Winkler A."/>
            <person name="Tauch A."/>
        </authorList>
    </citation>
    <scope>NUCLEOTIDE SEQUENCE [LARGE SCALE GENOMIC DNA]</scope>
    <source>
        <strain evidence="13">DSM 44614</strain>
    </source>
</reference>
<feature type="transmembrane region" description="Helical" evidence="9">
    <location>
        <begin position="91"/>
        <end position="110"/>
    </location>
</feature>
<dbReference type="STRING" id="136857.CTEST_10060"/>
<keyword evidence="9" id="KW-1133">Transmembrane helix</keyword>
<feature type="transmembrane region" description="Helical" evidence="9">
    <location>
        <begin position="21"/>
        <end position="38"/>
    </location>
</feature>
<keyword evidence="5" id="KW-0547">Nucleotide-binding</keyword>
<feature type="transmembrane region" description="Helical" evidence="9">
    <location>
        <begin position="117"/>
        <end position="137"/>
    </location>
</feature>
<dbReference type="EC" id="2.7.13.3" evidence="2"/>
<dbReference type="Gene3D" id="1.20.5.1930">
    <property type="match status" value="1"/>
</dbReference>
<keyword evidence="3" id="KW-0597">Phosphoprotein</keyword>